<dbReference type="Gene3D" id="3.30.70.100">
    <property type="match status" value="1"/>
</dbReference>
<name>A0A6N8S3U5_9HYPH</name>
<dbReference type="SUPFAM" id="SSF54909">
    <property type="entry name" value="Dimeric alpha+beta barrel"/>
    <property type="match status" value="1"/>
</dbReference>
<dbReference type="PANTHER" id="PTHR41521">
    <property type="match status" value="1"/>
</dbReference>
<dbReference type="RefSeq" id="WP_160856742.1">
    <property type="nucleotide sequence ID" value="NZ_WUMK01000001.1"/>
</dbReference>
<evidence type="ECO:0000313" key="2">
    <source>
        <dbReference type="EMBL" id="MXN43734.1"/>
    </source>
</evidence>
<gene>
    <name evidence="2" type="ORF">GR138_00945</name>
</gene>
<keyword evidence="3" id="KW-1185">Reference proteome</keyword>
<dbReference type="Proteomes" id="UP000435802">
    <property type="component" value="Unassembled WGS sequence"/>
</dbReference>
<dbReference type="PANTHER" id="PTHR41521:SF4">
    <property type="entry name" value="BLR0684 PROTEIN"/>
    <property type="match status" value="1"/>
</dbReference>
<comment type="caution">
    <text evidence="2">The sequence shown here is derived from an EMBL/GenBank/DDBJ whole genome shotgun (WGS) entry which is preliminary data.</text>
</comment>
<dbReference type="Pfam" id="PF07045">
    <property type="entry name" value="DUF1330"/>
    <property type="match status" value="1"/>
</dbReference>
<feature type="domain" description="DUF1330" evidence="1">
    <location>
        <begin position="3"/>
        <end position="96"/>
    </location>
</feature>
<dbReference type="OrthoDB" id="9806380at2"/>
<protein>
    <submittedName>
        <fullName evidence="2">DUF1330 domain-containing protein</fullName>
    </submittedName>
</protein>
<dbReference type="InterPro" id="IPR010753">
    <property type="entry name" value="DUF1330"/>
</dbReference>
<evidence type="ECO:0000313" key="3">
    <source>
        <dbReference type="Proteomes" id="UP000435802"/>
    </source>
</evidence>
<proteinExistence type="predicted"/>
<dbReference type="EMBL" id="WUMK01000001">
    <property type="protein sequence ID" value="MXN43734.1"/>
    <property type="molecule type" value="Genomic_DNA"/>
</dbReference>
<dbReference type="AlphaFoldDB" id="A0A6N8S3U5"/>
<sequence length="109" mass="11917">MTTYAIAHLRNVTLGPEIIAYLEAIDATLAPFGGKFVLHGAGNRRMLEGTFPSDIIMLSFPNRTAAEDWYASPAYQAILPLRTRNSDGDVLLIDGVDDDHKATDILRNG</sequence>
<dbReference type="InterPro" id="IPR011008">
    <property type="entry name" value="Dimeric_a/b-barrel"/>
</dbReference>
<accession>A0A6N8S3U5</accession>
<organism evidence="2 3">
    <name type="scientific">Shinella kummerowiae</name>
    <dbReference type="NCBI Taxonomy" id="417745"/>
    <lineage>
        <taxon>Bacteria</taxon>
        <taxon>Pseudomonadati</taxon>
        <taxon>Pseudomonadota</taxon>
        <taxon>Alphaproteobacteria</taxon>
        <taxon>Hyphomicrobiales</taxon>
        <taxon>Rhizobiaceae</taxon>
        <taxon>Shinella</taxon>
    </lineage>
</organism>
<reference evidence="2 3" key="1">
    <citation type="submission" date="2019-12" db="EMBL/GenBank/DDBJ databases">
        <title>Shinella kummerowiae sp. nov., a symbiotic bacterium isolated from root nodules of the herbal legume Kummerowia stipulacea.</title>
        <authorList>
            <person name="Gao J."/>
        </authorList>
    </citation>
    <scope>NUCLEOTIDE SEQUENCE [LARGE SCALE GENOMIC DNA]</scope>
    <source>
        <strain evidence="2 3">CCBAU 25048</strain>
    </source>
</reference>
<evidence type="ECO:0000259" key="1">
    <source>
        <dbReference type="Pfam" id="PF07045"/>
    </source>
</evidence>